<protein>
    <recommendedName>
        <fullName evidence="10">dITP/XTP pyrophosphatase</fullName>
        <ecNumber evidence="10">3.6.1.66</ecNumber>
    </recommendedName>
    <alternativeName>
        <fullName evidence="10">Non-canonical purine NTP pyrophosphatase</fullName>
    </alternativeName>
    <alternativeName>
        <fullName evidence="10">Non-standard purine NTP pyrophosphatase</fullName>
    </alternativeName>
    <alternativeName>
        <fullName evidence="10">Nucleoside-triphosphate diphosphatase</fullName>
    </alternativeName>
    <alternativeName>
        <fullName evidence="10">Nucleoside-triphosphate pyrophosphatase</fullName>
        <shortName evidence="10">NTPase</shortName>
    </alternativeName>
</protein>
<dbReference type="EC" id="3.6.1.66" evidence="10"/>
<dbReference type="HAMAP" id="MF_01405">
    <property type="entry name" value="Non_canon_purine_NTPase"/>
    <property type="match status" value="1"/>
</dbReference>
<feature type="binding site" evidence="10">
    <location>
        <begin position="171"/>
        <end position="174"/>
    </location>
    <ligand>
        <name>substrate</name>
    </ligand>
</feature>
<dbReference type="PANTHER" id="PTHR11067:SF9">
    <property type="entry name" value="INOSINE TRIPHOSPHATE PYROPHOSPHATASE"/>
    <property type="match status" value="1"/>
</dbReference>
<evidence type="ECO:0000256" key="10">
    <source>
        <dbReference type="HAMAP-Rule" id="MF_01405"/>
    </source>
</evidence>
<keyword evidence="15" id="KW-1185">Reference proteome</keyword>
<evidence type="ECO:0000256" key="7">
    <source>
        <dbReference type="ARBA" id="ARBA00023080"/>
    </source>
</evidence>
<dbReference type="Gene3D" id="3.90.950.10">
    <property type="match status" value="1"/>
</dbReference>
<keyword evidence="7 10" id="KW-0546">Nucleotide metabolism</keyword>
<comment type="catalytic activity">
    <reaction evidence="8 10">
        <text>dITP + H2O = dIMP + diphosphate + H(+)</text>
        <dbReference type="Rhea" id="RHEA:28342"/>
        <dbReference type="ChEBI" id="CHEBI:15377"/>
        <dbReference type="ChEBI" id="CHEBI:15378"/>
        <dbReference type="ChEBI" id="CHEBI:33019"/>
        <dbReference type="ChEBI" id="CHEBI:61194"/>
        <dbReference type="ChEBI" id="CHEBI:61382"/>
        <dbReference type="EC" id="3.6.1.66"/>
    </reaction>
</comment>
<evidence type="ECO:0000256" key="2">
    <source>
        <dbReference type="ARBA" id="ARBA00011738"/>
    </source>
</evidence>
<reference evidence="12 15" key="1">
    <citation type="submission" date="2018-02" db="EMBL/GenBank/DDBJ databases">
        <title>Deep subsurface shale carbon reservoir microbial communities from Ohio and West Virginia, USA.</title>
        <authorList>
            <person name="Wrighton K."/>
        </authorList>
    </citation>
    <scope>NUCLEOTIDE SEQUENCE [LARGE SCALE GENOMIC DNA]</scope>
    <source>
        <strain evidence="12 15">UTICA-S1B6</strain>
    </source>
</reference>
<dbReference type="GO" id="GO:0046872">
    <property type="term" value="F:metal ion binding"/>
    <property type="evidence" value="ECO:0007669"/>
    <property type="project" value="UniProtKB-KW"/>
</dbReference>
<feature type="binding site" evidence="10">
    <location>
        <begin position="25"/>
        <end position="30"/>
    </location>
    <ligand>
        <name>substrate</name>
    </ligand>
</feature>
<evidence type="ECO:0000256" key="4">
    <source>
        <dbReference type="ARBA" id="ARBA00022741"/>
    </source>
</evidence>
<dbReference type="AlphaFoldDB" id="A0A2S6G6L0"/>
<evidence type="ECO:0000256" key="6">
    <source>
        <dbReference type="ARBA" id="ARBA00022842"/>
    </source>
</evidence>
<comment type="function">
    <text evidence="10">Pyrophosphatase that catalyzes the hydrolysis of nucleoside triphosphates to their monophosphate derivatives, with a high preference for the non-canonical purine nucleotides XTP (xanthosine triphosphate), dITP (deoxyinosine triphosphate) and ITP. Seems to function as a house-cleaning enzyme that removes non-canonical purine nucleotides from the nucleotide pool, thus preventing their incorporation into DNA/RNA and avoiding chromosomal lesions.</text>
</comment>
<dbReference type="InterPro" id="IPR029001">
    <property type="entry name" value="ITPase-like_fam"/>
</dbReference>
<sequence>MICPCALPTHCSKTNPMSRRLVIASNNAGKIAELDHLLSPLGLEPVAQGELGVTEAEEPAVTFVENAILKARNAARQTGLPALADDSGLAVDALDGQPGVRSARYAGPQASDADNVQALLAALKDVPDKERTAQFHCVLVYLRHADDPTPIICHGRWPGRILFEPKGDGGFGYDPVFLVPEYFRSAAELTREQKGRISHRGRALASLLEQLKADA</sequence>
<dbReference type="GO" id="GO:0009146">
    <property type="term" value="P:purine nucleoside triphosphate catabolic process"/>
    <property type="evidence" value="ECO:0007669"/>
    <property type="project" value="UniProtKB-UniRule"/>
</dbReference>
<dbReference type="NCBIfam" id="TIGR00042">
    <property type="entry name" value="RdgB/HAM1 family non-canonical purine NTP pyrophosphatase"/>
    <property type="match status" value="1"/>
</dbReference>
<dbReference type="PANTHER" id="PTHR11067">
    <property type="entry name" value="INOSINE TRIPHOSPHATE PYROPHOSPHATASE/HAM1 PROTEIN"/>
    <property type="match status" value="1"/>
</dbReference>
<gene>
    <name evidence="13" type="ORF">B0H24_101051</name>
    <name evidence="12" type="ORF">BY455_11235</name>
</gene>
<dbReference type="InterPro" id="IPR020922">
    <property type="entry name" value="dITP/XTP_pyrophosphatase"/>
</dbReference>
<comment type="catalytic activity">
    <reaction evidence="9 10">
        <text>XTP + H2O = XMP + diphosphate + H(+)</text>
        <dbReference type="Rhea" id="RHEA:28610"/>
        <dbReference type="ChEBI" id="CHEBI:15377"/>
        <dbReference type="ChEBI" id="CHEBI:15378"/>
        <dbReference type="ChEBI" id="CHEBI:33019"/>
        <dbReference type="ChEBI" id="CHEBI:57464"/>
        <dbReference type="ChEBI" id="CHEBI:61314"/>
        <dbReference type="EC" id="3.6.1.66"/>
    </reaction>
</comment>
<dbReference type="GO" id="GO:0009117">
    <property type="term" value="P:nucleotide metabolic process"/>
    <property type="evidence" value="ECO:0007669"/>
    <property type="project" value="UniProtKB-KW"/>
</dbReference>
<evidence type="ECO:0000313" key="12">
    <source>
        <dbReference type="EMBL" id="PPK51436.1"/>
    </source>
</evidence>
<dbReference type="EMBL" id="PTIT01000012">
    <property type="protein sequence ID" value="PPK51436.1"/>
    <property type="molecule type" value="Genomic_DNA"/>
</dbReference>
<comment type="cofactor">
    <cofactor evidence="10">
        <name>Mg(2+)</name>
        <dbReference type="ChEBI" id="CHEBI:18420"/>
    </cofactor>
    <text evidence="10">Binds 1 Mg(2+) ion per subunit.</text>
</comment>
<comment type="subunit">
    <text evidence="2 10">Homodimer.</text>
</comment>
<comment type="similarity">
    <text evidence="1 10 11">Belongs to the HAM1 NTPase family.</text>
</comment>
<dbReference type="Proteomes" id="UP000239648">
    <property type="component" value="Unassembled WGS sequence"/>
</dbReference>
<keyword evidence="3 10" id="KW-0479">Metal-binding</keyword>
<evidence type="ECO:0000313" key="13">
    <source>
        <dbReference type="EMBL" id="PPK54784.1"/>
    </source>
</evidence>
<organism evidence="13 14">
    <name type="scientific">Marinobacter persicus</name>
    <dbReference type="NCBI Taxonomy" id="930118"/>
    <lineage>
        <taxon>Bacteria</taxon>
        <taxon>Pseudomonadati</taxon>
        <taxon>Pseudomonadota</taxon>
        <taxon>Gammaproteobacteria</taxon>
        <taxon>Pseudomonadales</taxon>
        <taxon>Marinobacteraceae</taxon>
        <taxon>Marinobacter</taxon>
    </lineage>
</organism>
<dbReference type="EMBL" id="PTIU01000010">
    <property type="protein sequence ID" value="PPK54784.1"/>
    <property type="molecule type" value="Genomic_DNA"/>
</dbReference>
<dbReference type="GO" id="GO:0000166">
    <property type="term" value="F:nucleotide binding"/>
    <property type="evidence" value="ECO:0007669"/>
    <property type="project" value="UniProtKB-KW"/>
</dbReference>
<accession>A0A2S6G6L0</accession>
<feature type="binding site" evidence="10">
    <location>
        <position position="57"/>
    </location>
    <ligand>
        <name>Mg(2+)</name>
        <dbReference type="ChEBI" id="CHEBI:18420"/>
    </ligand>
</feature>
<dbReference type="CDD" id="cd00515">
    <property type="entry name" value="HAM1"/>
    <property type="match status" value="1"/>
</dbReference>
<proteinExistence type="inferred from homology"/>
<evidence type="ECO:0000256" key="3">
    <source>
        <dbReference type="ARBA" id="ARBA00022723"/>
    </source>
</evidence>
<comment type="catalytic activity">
    <reaction evidence="10">
        <text>ITP + H2O = IMP + diphosphate + H(+)</text>
        <dbReference type="Rhea" id="RHEA:29399"/>
        <dbReference type="ChEBI" id="CHEBI:15377"/>
        <dbReference type="ChEBI" id="CHEBI:15378"/>
        <dbReference type="ChEBI" id="CHEBI:33019"/>
        <dbReference type="ChEBI" id="CHEBI:58053"/>
        <dbReference type="ChEBI" id="CHEBI:61402"/>
        <dbReference type="EC" id="3.6.1.66"/>
    </reaction>
</comment>
<keyword evidence="4 10" id="KW-0547">Nucleotide-binding</keyword>
<dbReference type="GO" id="GO:0005829">
    <property type="term" value="C:cytosol"/>
    <property type="evidence" value="ECO:0007669"/>
    <property type="project" value="TreeGrafter"/>
</dbReference>
<dbReference type="GO" id="GO:0036222">
    <property type="term" value="F:XTP diphosphatase activity"/>
    <property type="evidence" value="ECO:0007669"/>
    <property type="project" value="UniProtKB-UniRule"/>
</dbReference>
<dbReference type="Pfam" id="PF01725">
    <property type="entry name" value="Ham1p_like"/>
    <property type="match status" value="1"/>
</dbReference>
<dbReference type="GO" id="GO:0036220">
    <property type="term" value="F:ITP diphosphatase activity"/>
    <property type="evidence" value="ECO:0007669"/>
    <property type="project" value="UniProtKB-UniRule"/>
</dbReference>
<feature type="binding site" evidence="10">
    <location>
        <position position="86"/>
    </location>
    <ligand>
        <name>Mg(2+)</name>
        <dbReference type="ChEBI" id="CHEBI:18420"/>
    </ligand>
</feature>
<evidence type="ECO:0000256" key="1">
    <source>
        <dbReference type="ARBA" id="ARBA00008023"/>
    </source>
</evidence>
<feature type="binding site" evidence="10">
    <location>
        <position position="87"/>
    </location>
    <ligand>
        <name>substrate</name>
    </ligand>
</feature>
<dbReference type="STRING" id="930118.SAMN05216429_104217"/>
<dbReference type="InterPro" id="IPR002637">
    <property type="entry name" value="RdgB/HAM1"/>
</dbReference>
<evidence type="ECO:0000313" key="15">
    <source>
        <dbReference type="Proteomes" id="UP000239648"/>
    </source>
</evidence>
<evidence type="ECO:0000313" key="14">
    <source>
        <dbReference type="Proteomes" id="UP000239446"/>
    </source>
</evidence>
<evidence type="ECO:0000256" key="5">
    <source>
        <dbReference type="ARBA" id="ARBA00022801"/>
    </source>
</evidence>
<feature type="binding site" evidence="10">
    <location>
        <position position="194"/>
    </location>
    <ligand>
        <name>substrate</name>
    </ligand>
</feature>
<dbReference type="GO" id="GO:0035870">
    <property type="term" value="F:dITP diphosphatase activity"/>
    <property type="evidence" value="ECO:0007669"/>
    <property type="project" value="UniProtKB-UniRule"/>
</dbReference>
<dbReference type="SUPFAM" id="SSF52972">
    <property type="entry name" value="ITPase-like"/>
    <property type="match status" value="1"/>
</dbReference>
<dbReference type="FunFam" id="3.90.950.10:FF:000001">
    <property type="entry name" value="dITP/XTP pyrophosphatase"/>
    <property type="match status" value="1"/>
</dbReference>
<keyword evidence="5 10" id="KW-0378">Hydrolase</keyword>
<evidence type="ECO:0000256" key="8">
    <source>
        <dbReference type="ARBA" id="ARBA00051875"/>
    </source>
</evidence>
<dbReference type="GO" id="GO:0017111">
    <property type="term" value="F:ribonucleoside triphosphate phosphatase activity"/>
    <property type="evidence" value="ECO:0007669"/>
    <property type="project" value="InterPro"/>
</dbReference>
<dbReference type="Proteomes" id="UP000239446">
    <property type="component" value="Unassembled WGS sequence"/>
</dbReference>
<feature type="binding site" evidence="10">
    <location>
        <begin position="199"/>
        <end position="200"/>
    </location>
    <ligand>
        <name>substrate</name>
    </ligand>
</feature>
<comment type="caution">
    <text evidence="13">The sequence shown here is derived from an EMBL/GenBank/DDBJ whole genome shotgun (WGS) entry which is preliminary data.</text>
</comment>
<name>A0A2S6G6L0_9GAMM</name>
<reference evidence="13 14" key="2">
    <citation type="submission" date="2018-02" db="EMBL/GenBank/DDBJ databases">
        <title>Subsurface microbial communities from deep shales in Ohio and West Virginia, USA.</title>
        <authorList>
            <person name="Wrighton K."/>
        </authorList>
    </citation>
    <scope>NUCLEOTIDE SEQUENCE [LARGE SCALE GENOMIC DNA]</scope>
    <source>
        <strain evidence="13 14">UTICA-S1B9</strain>
    </source>
</reference>
<feature type="active site" description="Proton acceptor" evidence="10">
    <location>
        <position position="86"/>
    </location>
</feature>
<keyword evidence="6 10" id="KW-0460">Magnesium</keyword>
<evidence type="ECO:0000256" key="11">
    <source>
        <dbReference type="RuleBase" id="RU003781"/>
    </source>
</evidence>
<evidence type="ECO:0000256" key="9">
    <source>
        <dbReference type="ARBA" id="ARBA00052017"/>
    </source>
</evidence>